<dbReference type="AlphaFoldDB" id="A0A2T4AYB4"/>
<reference evidence="3" key="1">
    <citation type="submission" date="2016-07" db="EMBL/GenBank/DDBJ databases">
        <title>Multiple horizontal gene transfer events from other fungi enriched the ability of initially mycotrophic Trichoderma (Ascomycota) to feed on dead plant biomass.</title>
        <authorList>
            <consortium name="DOE Joint Genome Institute"/>
            <person name="Atanasova L."/>
            <person name="Chenthamara K."/>
            <person name="Zhang J."/>
            <person name="Grujic M."/>
            <person name="Henrissat B."/>
            <person name="Kuo A."/>
            <person name="Aerts A."/>
            <person name="Salamov A."/>
            <person name="Lipzen A."/>
            <person name="Labutti K."/>
            <person name="Barry K."/>
            <person name="Miao Y."/>
            <person name="Rahimi M.J."/>
            <person name="Shen Q."/>
            <person name="Grigoriev I.V."/>
            <person name="Kubicek C.P."/>
            <person name="Druzhinina I.S."/>
        </authorList>
    </citation>
    <scope>NUCLEOTIDE SEQUENCE [LARGE SCALE GENOMIC DNA]</scope>
    <source>
        <strain evidence="3">TUCIM 6016</strain>
    </source>
</reference>
<dbReference type="SUPFAM" id="SSF56281">
    <property type="entry name" value="Metallo-hydrolase/oxidoreductase"/>
    <property type="match status" value="1"/>
</dbReference>
<dbReference type="RefSeq" id="XP_024745389.1">
    <property type="nucleotide sequence ID" value="XM_024893733.1"/>
</dbReference>
<feature type="region of interest" description="Disordered" evidence="1">
    <location>
        <begin position="220"/>
        <end position="241"/>
    </location>
</feature>
<evidence type="ECO:0008006" key="4">
    <source>
        <dbReference type="Google" id="ProtNLM"/>
    </source>
</evidence>
<organism evidence="2 3">
    <name type="scientific">Trichoderma citrinoviride</name>
    <dbReference type="NCBI Taxonomy" id="58853"/>
    <lineage>
        <taxon>Eukaryota</taxon>
        <taxon>Fungi</taxon>
        <taxon>Dikarya</taxon>
        <taxon>Ascomycota</taxon>
        <taxon>Pezizomycotina</taxon>
        <taxon>Sordariomycetes</taxon>
        <taxon>Hypocreomycetidae</taxon>
        <taxon>Hypocreales</taxon>
        <taxon>Hypocreaceae</taxon>
        <taxon>Trichoderma</taxon>
    </lineage>
</organism>
<evidence type="ECO:0000256" key="1">
    <source>
        <dbReference type="SAM" id="MobiDB-lite"/>
    </source>
</evidence>
<name>A0A2T4AYB4_9HYPO</name>
<feature type="region of interest" description="Disordered" evidence="1">
    <location>
        <begin position="328"/>
        <end position="378"/>
    </location>
</feature>
<feature type="region of interest" description="Disordered" evidence="1">
    <location>
        <begin position="739"/>
        <end position="764"/>
    </location>
</feature>
<feature type="compositionally biased region" description="Basic and acidic residues" evidence="1">
    <location>
        <begin position="832"/>
        <end position="845"/>
    </location>
</feature>
<protein>
    <recommendedName>
        <fullName evidence="4">Metallo-beta-lactamase domain-containing protein</fullName>
    </recommendedName>
</protein>
<dbReference type="Proteomes" id="UP000241546">
    <property type="component" value="Unassembled WGS sequence"/>
</dbReference>
<feature type="compositionally biased region" description="Basic and acidic residues" evidence="1">
    <location>
        <begin position="226"/>
        <end position="236"/>
    </location>
</feature>
<dbReference type="EMBL" id="KZ680225">
    <property type="protein sequence ID" value="PTB62069.1"/>
    <property type="molecule type" value="Genomic_DNA"/>
</dbReference>
<feature type="region of interest" description="Disordered" evidence="1">
    <location>
        <begin position="471"/>
        <end position="490"/>
    </location>
</feature>
<proteinExistence type="predicted"/>
<keyword evidence="3" id="KW-1185">Reference proteome</keyword>
<accession>A0A2T4AYB4</accession>
<evidence type="ECO:0000313" key="2">
    <source>
        <dbReference type="EMBL" id="PTB62069.1"/>
    </source>
</evidence>
<dbReference type="GeneID" id="36601851"/>
<dbReference type="Gene3D" id="3.60.15.10">
    <property type="entry name" value="Ribonuclease Z/Hydroxyacylglutathione hydrolase-like"/>
    <property type="match status" value="1"/>
</dbReference>
<evidence type="ECO:0000313" key="3">
    <source>
        <dbReference type="Proteomes" id="UP000241546"/>
    </source>
</evidence>
<sequence>MNDASTSSYENLGFTANPSPWQVINYQIPVPIGDCSAHFLVDTATKKVHRAFLMDGGMNAGMYVAWVQILKGLRFIDLELGNGWKFDSWVVTHWDADHYHGVKDLLLNKDITFTRCKRDGNTVTRSSPNNFASLYFAEDAWLCCGAWDVKAMFNGGGDFLRHFVKENERDRWDQMDTASQRSSEGKRLLRCKWGEELIGLDLFTRSRQFIRKTGQEYKPTYSRRRSKEDCENRLDSDENTADAENTPRFCVVGANGFGIGQPKAVKAGRPTRNETSILALLYWKRQKLCSYYTGGDGYPDVFNGPVQTWFNKTWPNSDVEMVKLDHHGSTRENLGGAHRSAVKSENNPEQEEQPSESESDSEAESNGEEQEGPLTDPENIGLIIEYMEPRKVLVTPGSSHGHPTWDVLAFLRDYFERLSDANGNQSAVRQGLFTTRAAYWFSKEEVTLKDINFNHRLGEAFEGRKRLTVGDGSESIAEEVQNDGEGDETSDEDFDILYALSTDAHDRADGQERWVKAKERYVQYILQQDKNRPRLDRNGKTKYNLWTGKDGNKPNYAAVKKAVNMAIEDQDKENRSREALEREKYMRNPPRKGTEAALKEELWAAHNELIETTDDAQLEGVENFEEICWQPLPALQTEDPHFLIRFEFGDRRENTVLQVFDDSGQFEYVKKAVQVDNGSDQVELQVEPVELQVEPVEQSEAIPTGRLAADDHSPWAKYAYGECAIATMLSEESLKTALESKRGARAKKSSGKNMTEPPKREPENMVFKYYNKRKAAIDGIKELLKMAQADEDMGNDSTAKPRGRPKKPTNSASVVKSSRKANMEVEENATDQPRDQVRTLSEEKPGIIGKTR</sequence>
<gene>
    <name evidence="2" type="ORF">BBK36DRAFT_1145146</name>
</gene>
<dbReference type="OrthoDB" id="5315684at2759"/>
<dbReference type="InterPro" id="IPR036866">
    <property type="entry name" value="RibonucZ/Hydroxyglut_hydro"/>
</dbReference>
<feature type="region of interest" description="Disordered" evidence="1">
    <location>
        <begin position="788"/>
        <end position="852"/>
    </location>
</feature>
<feature type="compositionally biased region" description="Acidic residues" evidence="1">
    <location>
        <begin position="348"/>
        <end position="371"/>
    </location>
</feature>
<feature type="compositionally biased region" description="Acidic residues" evidence="1">
    <location>
        <begin position="476"/>
        <end position="490"/>
    </location>
</feature>